<dbReference type="NCBIfam" id="TIGR01353">
    <property type="entry name" value="dGTP_triPase"/>
    <property type="match status" value="1"/>
</dbReference>
<evidence type="ECO:0000313" key="5">
    <source>
        <dbReference type="Proteomes" id="UP000001311"/>
    </source>
</evidence>
<evidence type="ECO:0000256" key="1">
    <source>
        <dbReference type="ARBA" id="ARBA00022801"/>
    </source>
</evidence>
<evidence type="ECO:0000259" key="3">
    <source>
        <dbReference type="PROSITE" id="PS51831"/>
    </source>
</evidence>
<accession>A8F0H1</accession>
<dbReference type="GO" id="GO:0006203">
    <property type="term" value="P:dGTP catabolic process"/>
    <property type="evidence" value="ECO:0007669"/>
    <property type="project" value="TreeGrafter"/>
</dbReference>
<dbReference type="InterPro" id="IPR003607">
    <property type="entry name" value="HD/PDEase_dom"/>
</dbReference>
<dbReference type="GO" id="GO:0008832">
    <property type="term" value="F:dGTPase activity"/>
    <property type="evidence" value="ECO:0007669"/>
    <property type="project" value="TreeGrafter"/>
</dbReference>
<evidence type="ECO:0000256" key="2">
    <source>
        <dbReference type="HAMAP-Rule" id="MF_01212"/>
    </source>
</evidence>
<dbReference type="AlphaFoldDB" id="A8F0H1"/>
<dbReference type="SUPFAM" id="SSF109604">
    <property type="entry name" value="HD-domain/PDEase-like"/>
    <property type="match status" value="1"/>
</dbReference>
<dbReference type="Proteomes" id="UP000001311">
    <property type="component" value="Chromosome"/>
</dbReference>
<comment type="similarity">
    <text evidence="2">Belongs to the dGTPase family. Type 2 subfamily.</text>
</comment>
<reference evidence="4 5" key="1">
    <citation type="journal article" date="2007" name="Genome Res.">
        <title>Lateral gene transfer between obligate intracellular bacteria: evidence from the Rickettsia massiliae genome.</title>
        <authorList>
            <person name="Blanc G."/>
            <person name="Ogata H."/>
            <person name="Robert C."/>
            <person name="Audic S."/>
            <person name="Claverie J.-M."/>
            <person name="Raoult D."/>
        </authorList>
    </citation>
    <scope>NUCLEOTIDE SEQUENCE [LARGE SCALE GENOMIC DNA]</scope>
    <source>
        <strain evidence="5">Mtu5</strain>
    </source>
</reference>
<organism evidence="4 5">
    <name type="scientific">Rickettsia massiliae (strain Mtu5)</name>
    <dbReference type="NCBI Taxonomy" id="416276"/>
    <lineage>
        <taxon>Bacteria</taxon>
        <taxon>Pseudomonadati</taxon>
        <taxon>Pseudomonadota</taxon>
        <taxon>Alphaproteobacteria</taxon>
        <taxon>Rickettsiales</taxon>
        <taxon>Rickettsiaceae</taxon>
        <taxon>Rickettsieae</taxon>
        <taxon>Rickettsia</taxon>
        <taxon>spotted fever group</taxon>
    </lineage>
</organism>
<dbReference type="PROSITE" id="PS51831">
    <property type="entry name" value="HD"/>
    <property type="match status" value="1"/>
</dbReference>
<dbReference type="HAMAP" id="MF_01212">
    <property type="entry name" value="dGTPase_type2"/>
    <property type="match status" value="1"/>
</dbReference>
<dbReference type="InterPro" id="IPR006674">
    <property type="entry name" value="HD_domain"/>
</dbReference>
<dbReference type="InterPro" id="IPR023023">
    <property type="entry name" value="dNTPase_2"/>
</dbReference>
<dbReference type="Pfam" id="PF13286">
    <property type="entry name" value="HD_assoc"/>
    <property type="match status" value="1"/>
</dbReference>
<dbReference type="Gene3D" id="1.10.3210.10">
    <property type="entry name" value="Hypothetical protein af1432"/>
    <property type="match status" value="1"/>
</dbReference>
<evidence type="ECO:0000313" key="4">
    <source>
        <dbReference type="EMBL" id="ABV84407.1"/>
    </source>
</evidence>
<dbReference type="KEGG" id="rms:RMA_0102"/>
<proteinExistence type="inferred from homology"/>
<dbReference type="PANTHER" id="PTHR11373:SF43">
    <property type="entry name" value="DEOXYGUANOSINETRIPHOSPHATE TRIPHOSPHOHYDROLASE-LIKE PROTEIN"/>
    <property type="match status" value="1"/>
</dbReference>
<dbReference type="EMBL" id="CP000683">
    <property type="protein sequence ID" value="ABV84407.1"/>
    <property type="molecule type" value="Genomic_DNA"/>
</dbReference>
<keyword evidence="1 2" id="KW-0378">Hydrolase</keyword>
<dbReference type="PANTHER" id="PTHR11373">
    <property type="entry name" value="DEOXYNUCLEOSIDE TRIPHOSPHATE TRIPHOSPHOHYDROLASE"/>
    <property type="match status" value="1"/>
</dbReference>
<feature type="domain" description="HD" evidence="3">
    <location>
        <begin position="64"/>
        <end position="200"/>
    </location>
</feature>
<dbReference type="SMART" id="SM00471">
    <property type="entry name" value="HDc"/>
    <property type="match status" value="1"/>
</dbReference>
<dbReference type="NCBIfam" id="NF002326">
    <property type="entry name" value="PRK01286.1-1"/>
    <property type="match status" value="1"/>
</dbReference>
<protein>
    <recommendedName>
        <fullName evidence="2">Deoxyguanosinetriphosphate triphosphohydrolase-like protein</fullName>
    </recommendedName>
</protein>
<dbReference type="InterPro" id="IPR006261">
    <property type="entry name" value="dGTPase"/>
</dbReference>
<dbReference type="CDD" id="cd00077">
    <property type="entry name" value="HDc"/>
    <property type="match status" value="1"/>
</dbReference>
<dbReference type="HOGENOM" id="CLU_028163_1_0_5"/>
<dbReference type="Pfam" id="PF01966">
    <property type="entry name" value="HD"/>
    <property type="match status" value="1"/>
</dbReference>
<dbReference type="NCBIfam" id="NF002330">
    <property type="entry name" value="PRK01286.1-5"/>
    <property type="match status" value="1"/>
</dbReference>
<sequence>MTMLASYASDPLKSRGRLYKEIPTSYRNEFERDRDRIIHTNAFRRLQYKTQVFINHEGDHYRNRLTHSLEVSTVARSVANTLNLSNDLAETIALAHDLGHTPFGHAGERALNECMREYNGFSHNAQSLKILTLLEKRYAAYNGVNLTWEVLEGIVKHNGPILGEINEYIAEYNKQNDLELSTYASAEAQIAALADDISYISHDLEDSIGAKIIDFDSLAELKYIDQHVFELKSKFKNISSSCLIYEVVRKLIQELITDLLWQTKENLNKEKITNIDEIRNLNYQIVDFTEKTSENIKETKKFLHERVYKSNKITAISLKCTKIVQGLFKVYMDDINLLPVNWKMLIDSNETYSKARVVADYIAGMTDRFAIQEYNQLCSTSYITCF</sequence>
<name>A8F0H1_RICM5</name>
<dbReference type="InterPro" id="IPR026875">
    <property type="entry name" value="PHydrolase_assoc_dom"/>
</dbReference>
<gene>
    <name evidence="4" type="primary">dgt</name>
    <name evidence="4" type="ordered locus">RMA_0102</name>
</gene>
<dbReference type="InterPro" id="IPR050135">
    <property type="entry name" value="dGTPase-like"/>
</dbReference>
<keyword evidence="5" id="KW-1185">Reference proteome</keyword>